<gene>
    <name evidence="1" type="ORF">C7B65_15900</name>
</gene>
<reference evidence="1 2" key="1">
    <citation type="submission" date="2018-02" db="EMBL/GenBank/DDBJ databases">
        <authorList>
            <person name="Cohen D.B."/>
            <person name="Kent A.D."/>
        </authorList>
    </citation>
    <scope>NUCLEOTIDE SEQUENCE [LARGE SCALE GENOMIC DNA]</scope>
    <source>
        <strain evidence="1 2">ULC007</strain>
    </source>
</reference>
<dbReference type="OrthoDB" id="502907at2"/>
<sequence>MLVRYPDTTAYLANVNYSIQYNLTLPLKNTIQQLQTVALVVQTPLKENKSKNEVLFLSTPDSRIFSRGTVRLRHTDDRGLSQTRYIHLVQRRGQQGQPLITLSIKPGDRRSVEVDFLYPPDATPPQILTIKNLGN</sequence>
<reference evidence="1 2" key="2">
    <citation type="submission" date="2018-03" db="EMBL/GenBank/DDBJ databases">
        <title>The ancient ancestry and fast evolution of plastids.</title>
        <authorList>
            <person name="Moore K.R."/>
            <person name="Magnabosco C."/>
            <person name="Momper L."/>
            <person name="Gold D.A."/>
            <person name="Bosak T."/>
            <person name="Fournier G.P."/>
        </authorList>
    </citation>
    <scope>NUCLEOTIDE SEQUENCE [LARGE SCALE GENOMIC DNA]</scope>
    <source>
        <strain evidence="1 2">ULC007</strain>
    </source>
</reference>
<dbReference type="EMBL" id="PVWG01000019">
    <property type="protein sequence ID" value="PSB18189.1"/>
    <property type="molecule type" value="Genomic_DNA"/>
</dbReference>
<dbReference type="InterPro" id="IPR021801">
    <property type="entry name" value="DUF3370"/>
</dbReference>
<proteinExistence type="predicted"/>
<evidence type="ECO:0000313" key="1">
    <source>
        <dbReference type="EMBL" id="PSB18189.1"/>
    </source>
</evidence>
<protein>
    <submittedName>
        <fullName evidence="1">DUF3370 domain-containing protein</fullName>
    </submittedName>
</protein>
<keyword evidence="2" id="KW-1185">Reference proteome</keyword>
<accession>A0A2T1DCH2</accession>
<comment type="caution">
    <text evidence="1">The sequence shown here is derived from an EMBL/GenBank/DDBJ whole genome shotgun (WGS) entry which is preliminary data.</text>
</comment>
<evidence type="ECO:0000313" key="2">
    <source>
        <dbReference type="Proteomes" id="UP000238634"/>
    </source>
</evidence>
<dbReference type="STRING" id="1920490.GCA_001895925_01080"/>
<dbReference type="AlphaFoldDB" id="A0A2T1DCH2"/>
<dbReference type="Proteomes" id="UP000238634">
    <property type="component" value="Unassembled WGS sequence"/>
</dbReference>
<organism evidence="1 2">
    <name type="scientific">Phormidesmis priestleyi ULC007</name>
    <dbReference type="NCBI Taxonomy" id="1920490"/>
    <lineage>
        <taxon>Bacteria</taxon>
        <taxon>Bacillati</taxon>
        <taxon>Cyanobacteriota</taxon>
        <taxon>Cyanophyceae</taxon>
        <taxon>Leptolyngbyales</taxon>
        <taxon>Leptolyngbyaceae</taxon>
        <taxon>Phormidesmis</taxon>
    </lineage>
</organism>
<dbReference type="Pfam" id="PF11850">
    <property type="entry name" value="DUF3370"/>
    <property type="match status" value="1"/>
</dbReference>
<name>A0A2T1DCH2_9CYAN</name>